<feature type="compositionally biased region" description="Low complexity" evidence="1">
    <location>
        <begin position="30"/>
        <end position="53"/>
    </location>
</feature>
<reference evidence="3" key="1">
    <citation type="journal article" date="2012" name="Nat. Biotechnol.">
        <title>Reference genome sequence of the model plant Setaria.</title>
        <authorList>
            <person name="Bennetzen J.L."/>
            <person name="Schmutz J."/>
            <person name="Wang H."/>
            <person name="Percifield R."/>
            <person name="Hawkins J."/>
            <person name="Pontaroli A.C."/>
            <person name="Estep M."/>
            <person name="Feng L."/>
            <person name="Vaughn J.N."/>
            <person name="Grimwood J."/>
            <person name="Jenkins J."/>
            <person name="Barry K."/>
            <person name="Lindquist E."/>
            <person name="Hellsten U."/>
            <person name="Deshpande S."/>
            <person name="Wang X."/>
            <person name="Wu X."/>
            <person name="Mitros T."/>
            <person name="Triplett J."/>
            <person name="Yang X."/>
            <person name="Ye C.Y."/>
            <person name="Mauro-Herrera M."/>
            <person name="Wang L."/>
            <person name="Li P."/>
            <person name="Sharma M."/>
            <person name="Sharma R."/>
            <person name="Ronald P.C."/>
            <person name="Panaud O."/>
            <person name="Kellogg E.A."/>
            <person name="Brutnell T.P."/>
            <person name="Doust A.N."/>
            <person name="Tuskan G.A."/>
            <person name="Rokhsar D."/>
            <person name="Devos K.M."/>
        </authorList>
    </citation>
    <scope>NUCLEOTIDE SEQUENCE [LARGE SCALE GENOMIC DNA]</scope>
    <source>
        <strain evidence="3">cv. Yugu1</strain>
    </source>
</reference>
<dbReference type="Gramene" id="KQK92903">
    <property type="protein sequence ID" value="KQK92903"/>
    <property type="gene ID" value="SETIT_040433mg"/>
</dbReference>
<evidence type="ECO:0000313" key="2">
    <source>
        <dbReference type="EnsemblPlants" id="KQK92903"/>
    </source>
</evidence>
<feature type="region of interest" description="Disordered" evidence="1">
    <location>
        <begin position="21"/>
        <end position="56"/>
    </location>
</feature>
<dbReference type="HOGENOM" id="CLU_2626677_0_0_1"/>
<dbReference type="InParanoid" id="K4AND6"/>
<name>K4AND6_SETIT</name>
<dbReference type="EnsemblPlants" id="KQK92903">
    <property type="protein sequence ID" value="KQK92903"/>
    <property type="gene ID" value="SETIT_040433mg"/>
</dbReference>
<dbReference type="Proteomes" id="UP000004995">
    <property type="component" value="Unassembled WGS sequence"/>
</dbReference>
<protein>
    <submittedName>
        <fullName evidence="2">Uncharacterized protein</fullName>
    </submittedName>
</protein>
<keyword evidence="3" id="KW-1185">Reference proteome</keyword>
<evidence type="ECO:0000313" key="3">
    <source>
        <dbReference type="Proteomes" id="UP000004995"/>
    </source>
</evidence>
<proteinExistence type="predicted"/>
<accession>K4AND6</accession>
<evidence type="ECO:0000256" key="1">
    <source>
        <dbReference type="SAM" id="MobiDB-lite"/>
    </source>
</evidence>
<dbReference type="AlphaFoldDB" id="K4AND6"/>
<organism evidence="2 3">
    <name type="scientific">Setaria italica</name>
    <name type="common">Foxtail millet</name>
    <name type="synonym">Panicum italicum</name>
    <dbReference type="NCBI Taxonomy" id="4555"/>
    <lineage>
        <taxon>Eukaryota</taxon>
        <taxon>Viridiplantae</taxon>
        <taxon>Streptophyta</taxon>
        <taxon>Embryophyta</taxon>
        <taxon>Tracheophyta</taxon>
        <taxon>Spermatophyta</taxon>
        <taxon>Magnoliopsida</taxon>
        <taxon>Liliopsida</taxon>
        <taxon>Poales</taxon>
        <taxon>Poaceae</taxon>
        <taxon>PACMAD clade</taxon>
        <taxon>Panicoideae</taxon>
        <taxon>Panicodae</taxon>
        <taxon>Paniceae</taxon>
        <taxon>Cenchrinae</taxon>
        <taxon>Setaria</taxon>
    </lineage>
</organism>
<reference evidence="2" key="2">
    <citation type="submission" date="2018-08" db="UniProtKB">
        <authorList>
            <consortium name="EnsemblPlants"/>
        </authorList>
    </citation>
    <scope>IDENTIFICATION</scope>
    <source>
        <strain evidence="2">Yugu1</strain>
    </source>
</reference>
<sequence length="78" mass="8306">MEIGAVPHHICFALPPASPDHLARNLREQPPAAAPASSAPASGTCSKTTSSAATKRRRPLRASFWITLLLNNTFNANE</sequence>
<dbReference type="EMBL" id="AGNK02006145">
    <property type="status" value="NOT_ANNOTATED_CDS"/>
    <property type="molecule type" value="Genomic_DNA"/>
</dbReference>